<evidence type="ECO:0000256" key="1">
    <source>
        <dbReference type="SAM" id="Phobius"/>
    </source>
</evidence>
<keyword evidence="3" id="KW-1185">Reference proteome</keyword>
<reference evidence="2 3" key="1">
    <citation type="submission" date="2024-05" db="EMBL/GenBank/DDBJ databases">
        <title>Genome sequencing and assembly of Indian major carp, Cirrhinus mrigala (Hamilton, 1822).</title>
        <authorList>
            <person name="Mohindra V."/>
            <person name="Chowdhury L.M."/>
            <person name="Lal K."/>
            <person name="Jena J.K."/>
        </authorList>
    </citation>
    <scope>NUCLEOTIDE SEQUENCE [LARGE SCALE GENOMIC DNA]</scope>
    <source>
        <strain evidence="2">CM1030</strain>
        <tissue evidence="2">Blood</tissue>
    </source>
</reference>
<feature type="non-terminal residue" evidence="2">
    <location>
        <position position="69"/>
    </location>
</feature>
<sequence length="69" mass="7978">MANEEAACKIYAVLMEPEPEPEPVPLNRLMMNYHSLRRQVCFIQSVSVFFCFSCCVFTLLFHSFPPSCK</sequence>
<comment type="caution">
    <text evidence="2">The sequence shown here is derived from an EMBL/GenBank/DDBJ whole genome shotgun (WGS) entry which is preliminary data.</text>
</comment>
<dbReference type="Proteomes" id="UP001529510">
    <property type="component" value="Unassembled WGS sequence"/>
</dbReference>
<proteinExistence type="predicted"/>
<dbReference type="EMBL" id="JAMKFB020000008">
    <property type="protein sequence ID" value="KAL0185696.1"/>
    <property type="molecule type" value="Genomic_DNA"/>
</dbReference>
<accession>A0ABD0QHL6</accession>
<dbReference type="AlphaFoldDB" id="A0ABD0QHL6"/>
<name>A0ABD0QHL6_CIRMR</name>
<organism evidence="2 3">
    <name type="scientific">Cirrhinus mrigala</name>
    <name type="common">Mrigala</name>
    <dbReference type="NCBI Taxonomy" id="683832"/>
    <lineage>
        <taxon>Eukaryota</taxon>
        <taxon>Metazoa</taxon>
        <taxon>Chordata</taxon>
        <taxon>Craniata</taxon>
        <taxon>Vertebrata</taxon>
        <taxon>Euteleostomi</taxon>
        <taxon>Actinopterygii</taxon>
        <taxon>Neopterygii</taxon>
        <taxon>Teleostei</taxon>
        <taxon>Ostariophysi</taxon>
        <taxon>Cypriniformes</taxon>
        <taxon>Cyprinidae</taxon>
        <taxon>Labeoninae</taxon>
        <taxon>Labeonini</taxon>
        <taxon>Cirrhinus</taxon>
    </lineage>
</organism>
<keyword evidence="1" id="KW-1133">Transmembrane helix</keyword>
<keyword evidence="1" id="KW-0472">Membrane</keyword>
<evidence type="ECO:0000313" key="3">
    <source>
        <dbReference type="Proteomes" id="UP001529510"/>
    </source>
</evidence>
<evidence type="ECO:0000313" key="2">
    <source>
        <dbReference type="EMBL" id="KAL0185696.1"/>
    </source>
</evidence>
<gene>
    <name evidence="2" type="ORF">M9458_017366</name>
</gene>
<protein>
    <submittedName>
        <fullName evidence="2">Uncharacterized protein</fullName>
    </submittedName>
</protein>
<keyword evidence="1" id="KW-0812">Transmembrane</keyword>
<feature type="transmembrane region" description="Helical" evidence="1">
    <location>
        <begin position="40"/>
        <end position="64"/>
    </location>
</feature>